<comment type="similarity">
    <text evidence="1">Belongs to the glycosyltransferase 34 family.</text>
</comment>
<name>A0A3D8QC93_9HELO</name>
<sequence>MYVLRENILRGLWSKPAYISAVIEQELAKPPSKRLKWLFWTDADLVLMNPNIPLDIFLPPEPEFKHIDVLVTKDENGLNNGVFAVRVNANAARLFSAVVSWKIYRPEVRLKYNDQSALENLLSHDLWVNKTAWIPQRWINAYPVKMLNATTLTNKKPQKHNFRAGDLLIHFAGNKDLKRDERMAYWMNIAEKHLPQYEVPLDQTSFKEEIGRFWDSKKNKGAKA</sequence>
<reference evidence="4 5" key="1">
    <citation type="journal article" date="2018" name="IMA Fungus">
        <title>IMA Genome-F 9: Draft genome sequence of Annulohypoxylon stygium, Aspergillus mulundensis, Berkeleyomyces basicola (syn. Thielaviopsis basicola), Ceratocystis smalleyi, two Cercospora beticola strains, Coleophoma cylindrospora, Fusarium fracticaudum, Phialophora cf. hyalina, and Morchella septimelata.</title>
        <authorList>
            <person name="Wingfield B.D."/>
            <person name="Bills G.F."/>
            <person name="Dong Y."/>
            <person name="Huang W."/>
            <person name="Nel W.J."/>
            <person name="Swalarsk-Parry B.S."/>
            <person name="Vaghefi N."/>
            <person name="Wilken P.M."/>
            <person name="An Z."/>
            <person name="de Beer Z.W."/>
            <person name="De Vos L."/>
            <person name="Chen L."/>
            <person name="Duong T.A."/>
            <person name="Gao Y."/>
            <person name="Hammerbacher A."/>
            <person name="Kikkert J.R."/>
            <person name="Li Y."/>
            <person name="Li H."/>
            <person name="Li K."/>
            <person name="Li Q."/>
            <person name="Liu X."/>
            <person name="Ma X."/>
            <person name="Naidoo K."/>
            <person name="Pethybridge S.J."/>
            <person name="Sun J."/>
            <person name="Steenkamp E.T."/>
            <person name="van der Nest M.A."/>
            <person name="van Wyk S."/>
            <person name="Wingfield M.J."/>
            <person name="Xiong C."/>
            <person name="Yue Q."/>
            <person name="Zhang X."/>
        </authorList>
    </citation>
    <scope>NUCLEOTIDE SEQUENCE [LARGE SCALE GENOMIC DNA]</scope>
    <source>
        <strain evidence="4 5">BP6252</strain>
    </source>
</reference>
<gene>
    <name evidence="4" type="ORF">BP6252_12559</name>
</gene>
<dbReference type="Proteomes" id="UP000256645">
    <property type="component" value="Unassembled WGS sequence"/>
</dbReference>
<evidence type="ECO:0000256" key="1">
    <source>
        <dbReference type="ARBA" id="ARBA00005664"/>
    </source>
</evidence>
<keyword evidence="2" id="KW-0328">Glycosyltransferase</keyword>
<evidence type="ECO:0000256" key="2">
    <source>
        <dbReference type="ARBA" id="ARBA00022676"/>
    </source>
</evidence>
<dbReference type="OrthoDB" id="407658at2759"/>
<evidence type="ECO:0000313" key="4">
    <source>
        <dbReference type="EMBL" id="RDW59472.1"/>
    </source>
</evidence>
<dbReference type="InterPro" id="IPR029044">
    <property type="entry name" value="Nucleotide-diphossugar_trans"/>
</dbReference>
<comment type="caution">
    <text evidence="4">The sequence shown here is derived from an EMBL/GenBank/DDBJ whole genome shotgun (WGS) entry which is preliminary data.</text>
</comment>
<evidence type="ECO:0000313" key="5">
    <source>
        <dbReference type="Proteomes" id="UP000256645"/>
    </source>
</evidence>
<evidence type="ECO:0000256" key="3">
    <source>
        <dbReference type="ARBA" id="ARBA00022679"/>
    </source>
</evidence>
<proteinExistence type="inferred from homology"/>
<dbReference type="Pfam" id="PF05637">
    <property type="entry name" value="Glyco_transf_34"/>
    <property type="match status" value="1"/>
</dbReference>
<keyword evidence="5" id="KW-1185">Reference proteome</keyword>
<dbReference type="SUPFAM" id="SSF53448">
    <property type="entry name" value="Nucleotide-diphospho-sugar transferases"/>
    <property type="match status" value="1"/>
</dbReference>
<dbReference type="GO" id="GO:0006487">
    <property type="term" value="P:protein N-linked glycosylation"/>
    <property type="evidence" value="ECO:0007669"/>
    <property type="project" value="TreeGrafter"/>
</dbReference>
<accession>A0A3D8QC93</accession>
<dbReference type="AlphaFoldDB" id="A0A3D8QC93"/>
<dbReference type="EMBL" id="PDLM01000016">
    <property type="protein sequence ID" value="RDW59472.1"/>
    <property type="molecule type" value="Genomic_DNA"/>
</dbReference>
<dbReference type="GO" id="GO:0016757">
    <property type="term" value="F:glycosyltransferase activity"/>
    <property type="evidence" value="ECO:0007669"/>
    <property type="project" value="UniProtKB-KW"/>
</dbReference>
<dbReference type="InterPro" id="IPR008630">
    <property type="entry name" value="Glyco_trans_34"/>
</dbReference>
<dbReference type="PANTHER" id="PTHR31306:SF8">
    <property type="entry name" value="GLYCOSYLTRANSFERASE FAMILY 34 PROTEIN"/>
    <property type="match status" value="1"/>
</dbReference>
<evidence type="ECO:0008006" key="6">
    <source>
        <dbReference type="Google" id="ProtNLM"/>
    </source>
</evidence>
<protein>
    <recommendedName>
        <fullName evidence="6">Galactosyl transferase GMA12/MNN10 family protein</fullName>
    </recommendedName>
</protein>
<dbReference type="PANTHER" id="PTHR31306">
    <property type="entry name" value="ALPHA-1,6-MANNOSYLTRANSFERASE MNN11-RELATED"/>
    <property type="match status" value="1"/>
</dbReference>
<dbReference type="Gene3D" id="3.90.550.10">
    <property type="entry name" value="Spore Coat Polysaccharide Biosynthesis Protein SpsA, Chain A"/>
    <property type="match status" value="1"/>
</dbReference>
<keyword evidence="3" id="KW-0808">Transferase</keyword>
<dbReference type="STRING" id="1849047.A0A3D8QC93"/>
<dbReference type="GO" id="GO:0000139">
    <property type="term" value="C:Golgi membrane"/>
    <property type="evidence" value="ECO:0007669"/>
    <property type="project" value="TreeGrafter"/>
</dbReference>
<organism evidence="4 5">
    <name type="scientific">Coleophoma cylindrospora</name>
    <dbReference type="NCBI Taxonomy" id="1849047"/>
    <lineage>
        <taxon>Eukaryota</taxon>
        <taxon>Fungi</taxon>
        <taxon>Dikarya</taxon>
        <taxon>Ascomycota</taxon>
        <taxon>Pezizomycotina</taxon>
        <taxon>Leotiomycetes</taxon>
        <taxon>Helotiales</taxon>
        <taxon>Dermateaceae</taxon>
        <taxon>Coleophoma</taxon>
    </lineage>
</organism>